<protein>
    <recommendedName>
        <fullName evidence="3">ABC transporter permease</fullName>
    </recommendedName>
</protein>
<dbReference type="PATRIC" id="fig|49338.4.peg.3989"/>
<sequence>MNYLDIFLLFACYSCLGWIMETIYASITHKKFVNRGFLNGFFCPIYGLGAVLIIVSSTWVGTIFSGALAAGIASIAVAVILVTTLEYITGFMLEKVFHCKWWDYSEDFANLHGYICLKYSLLWGVLALVLLEIVHPGIAGLVLFIPSEIKIALSALLFVYFLVDTIKSVADTLDLRNAILNHSSFSLLKYYEKILRYRRIFQAFPRLLILNADIINRDVRSILNEKVDKLKTELKSKFQ</sequence>
<organism evidence="2">
    <name type="scientific">Desulfitobacterium hafniense</name>
    <name type="common">Desulfitobacterium frappieri</name>
    <dbReference type="NCBI Taxonomy" id="49338"/>
    <lineage>
        <taxon>Bacteria</taxon>
        <taxon>Bacillati</taxon>
        <taxon>Bacillota</taxon>
        <taxon>Clostridia</taxon>
        <taxon>Eubacteriales</taxon>
        <taxon>Desulfitobacteriaceae</taxon>
        <taxon>Desulfitobacterium</taxon>
    </lineage>
</organism>
<dbReference type="EMBL" id="LK996017">
    <property type="protein sequence ID" value="CDX03602.1"/>
    <property type="molecule type" value="Genomic_DNA"/>
</dbReference>
<keyword evidence="1" id="KW-0812">Transmembrane</keyword>
<gene>
    <name evidence="2" type="ORF">DPCES_3716</name>
</gene>
<feature type="transmembrane region" description="Helical" evidence="1">
    <location>
        <begin position="63"/>
        <end position="85"/>
    </location>
</feature>
<dbReference type="AlphaFoldDB" id="A0A098B5H3"/>
<dbReference type="InterPro" id="IPR010540">
    <property type="entry name" value="CmpB_TMEM229"/>
</dbReference>
<feature type="transmembrane region" description="Helical" evidence="1">
    <location>
        <begin position="151"/>
        <end position="170"/>
    </location>
</feature>
<dbReference type="RefSeq" id="WP_144675907.1">
    <property type="nucleotide sequence ID" value="NZ_JAYFNZ010000015.1"/>
</dbReference>
<keyword evidence="1" id="KW-0472">Membrane</keyword>
<evidence type="ECO:0000313" key="2">
    <source>
        <dbReference type="EMBL" id="CDX03602.1"/>
    </source>
</evidence>
<dbReference type="Pfam" id="PF06541">
    <property type="entry name" value="ABC_trans_CmpB"/>
    <property type="match status" value="1"/>
</dbReference>
<name>A0A098B5H3_DESHA</name>
<proteinExistence type="predicted"/>
<accession>A0A098B5H3</accession>
<feature type="transmembrane region" description="Helical" evidence="1">
    <location>
        <begin position="37"/>
        <end position="57"/>
    </location>
</feature>
<keyword evidence="1" id="KW-1133">Transmembrane helix</keyword>
<evidence type="ECO:0008006" key="3">
    <source>
        <dbReference type="Google" id="ProtNLM"/>
    </source>
</evidence>
<feature type="transmembrane region" description="Helical" evidence="1">
    <location>
        <begin position="6"/>
        <end position="25"/>
    </location>
</feature>
<evidence type="ECO:0000256" key="1">
    <source>
        <dbReference type="SAM" id="Phobius"/>
    </source>
</evidence>
<reference evidence="2" key="1">
    <citation type="submission" date="2014-07" db="EMBL/GenBank/DDBJ databases">
        <authorList>
            <person name="Hornung V.Bastian."/>
        </authorList>
    </citation>
    <scope>NUCLEOTIDE SEQUENCE</scope>
    <source>
        <strain evidence="2">PCE-S</strain>
    </source>
</reference>